<evidence type="ECO:0000256" key="1">
    <source>
        <dbReference type="SAM" id="MobiDB-lite"/>
    </source>
</evidence>
<keyword evidence="3" id="KW-1185">Reference proteome</keyword>
<dbReference type="Proteomes" id="UP001152562">
    <property type="component" value="Unassembled WGS sequence"/>
</dbReference>
<evidence type="ECO:0000313" key="3">
    <source>
        <dbReference type="Proteomes" id="UP001152562"/>
    </source>
</evidence>
<protein>
    <submittedName>
        <fullName evidence="2">Uncharacterized protein</fullName>
    </submittedName>
</protein>
<reference evidence="2" key="1">
    <citation type="submission" date="2022-05" db="EMBL/GenBank/DDBJ databases">
        <authorList>
            <person name="Okamura Y."/>
        </authorList>
    </citation>
    <scope>NUCLEOTIDE SEQUENCE</scope>
</reference>
<dbReference type="AlphaFoldDB" id="A0A9P0TG60"/>
<organism evidence="2 3">
    <name type="scientific">Pieris brassicae</name>
    <name type="common">White butterfly</name>
    <name type="synonym">Large white butterfly</name>
    <dbReference type="NCBI Taxonomy" id="7116"/>
    <lineage>
        <taxon>Eukaryota</taxon>
        <taxon>Metazoa</taxon>
        <taxon>Ecdysozoa</taxon>
        <taxon>Arthropoda</taxon>
        <taxon>Hexapoda</taxon>
        <taxon>Insecta</taxon>
        <taxon>Pterygota</taxon>
        <taxon>Neoptera</taxon>
        <taxon>Endopterygota</taxon>
        <taxon>Lepidoptera</taxon>
        <taxon>Glossata</taxon>
        <taxon>Ditrysia</taxon>
        <taxon>Papilionoidea</taxon>
        <taxon>Pieridae</taxon>
        <taxon>Pierinae</taxon>
        <taxon>Pieris</taxon>
    </lineage>
</organism>
<gene>
    <name evidence="2" type="ORF">PIBRA_LOCUS4481</name>
</gene>
<evidence type="ECO:0000313" key="2">
    <source>
        <dbReference type="EMBL" id="CAH4026994.1"/>
    </source>
</evidence>
<accession>A0A9P0TG60</accession>
<comment type="caution">
    <text evidence="2">The sequence shown here is derived from an EMBL/GenBank/DDBJ whole genome shotgun (WGS) entry which is preliminary data.</text>
</comment>
<feature type="region of interest" description="Disordered" evidence="1">
    <location>
        <begin position="1"/>
        <end position="37"/>
    </location>
</feature>
<proteinExistence type="predicted"/>
<sequence length="80" mass="8430">MESVRTISREQRAGAGAPLAENCGTRGGRAGKNASPPCDCPPRRITALAHTRHEKSCVEKGLANGRLVKQTNTTDQSSGN</sequence>
<dbReference type="EMBL" id="CALOZG010000005">
    <property type="protein sequence ID" value="CAH4026994.1"/>
    <property type="molecule type" value="Genomic_DNA"/>
</dbReference>
<name>A0A9P0TG60_PIEBR</name>